<dbReference type="VEuPathDB" id="GiardiaDB:QR46_0574"/>
<evidence type="ECO:0000313" key="3">
    <source>
        <dbReference type="Proteomes" id="UP000018320"/>
    </source>
</evidence>
<comment type="caution">
    <text evidence="2">The sequence shown here is derived from an EMBL/GenBank/DDBJ whole genome shotgun (WGS) entry which is preliminary data.</text>
</comment>
<protein>
    <submittedName>
        <fullName evidence="2">Uncharacterized protein</fullName>
    </submittedName>
</protein>
<dbReference type="AlphaFoldDB" id="V6TFE6"/>
<gene>
    <name evidence="2" type="ORF">DHA2_29796</name>
</gene>
<evidence type="ECO:0000256" key="1">
    <source>
        <dbReference type="SAM" id="MobiDB-lite"/>
    </source>
</evidence>
<dbReference type="VEuPathDB" id="GiardiaDB:GL50581_3417"/>
<reference evidence="3" key="1">
    <citation type="submission" date="2012-02" db="EMBL/GenBank/DDBJ databases">
        <title>Genome sequencing of Giardia lamblia Genotypes A2 and B isolates (DH and GS) and comparative analysis with the genomes of Genotypes A1 and E (WB and Pig).</title>
        <authorList>
            <person name="Adam R."/>
            <person name="Dahlstrom E."/>
            <person name="Martens C."/>
            <person name="Bruno D."/>
            <person name="Barbian K."/>
            <person name="Porcella S.F."/>
            <person name="Nash T."/>
        </authorList>
    </citation>
    <scope>NUCLEOTIDE SEQUENCE</scope>
    <source>
        <strain evidence="3">DH</strain>
    </source>
</reference>
<accession>V6TFE6</accession>
<name>V6TFE6_GIAIN</name>
<feature type="compositionally biased region" description="Polar residues" evidence="1">
    <location>
        <begin position="138"/>
        <end position="161"/>
    </location>
</feature>
<dbReference type="VEuPathDB" id="GiardiaDB:DHA2_29796"/>
<evidence type="ECO:0000313" key="2">
    <source>
        <dbReference type="EMBL" id="ESU37122.1"/>
    </source>
</evidence>
<proteinExistence type="predicted"/>
<dbReference type="Proteomes" id="UP000018320">
    <property type="component" value="Unassembled WGS sequence"/>
</dbReference>
<feature type="region of interest" description="Disordered" evidence="1">
    <location>
        <begin position="130"/>
        <end position="165"/>
    </location>
</feature>
<dbReference type="EMBL" id="AHGT01000033">
    <property type="protein sequence ID" value="ESU37122.1"/>
    <property type="molecule type" value="Genomic_DNA"/>
</dbReference>
<feature type="region of interest" description="Disordered" evidence="1">
    <location>
        <begin position="203"/>
        <end position="224"/>
    </location>
</feature>
<organism evidence="2 3">
    <name type="scientific">Giardia intestinalis</name>
    <name type="common">Giardia lamblia</name>
    <dbReference type="NCBI Taxonomy" id="5741"/>
    <lineage>
        <taxon>Eukaryota</taxon>
        <taxon>Metamonada</taxon>
        <taxon>Diplomonadida</taxon>
        <taxon>Hexamitidae</taxon>
        <taxon>Giardiinae</taxon>
        <taxon>Giardia</taxon>
    </lineage>
</organism>
<dbReference type="VEuPathDB" id="GiardiaDB:GL50803_0029796"/>
<sequence>MYYTPSIHSKRLGYGSRPTVPESATLRKNLSLMIIQKMSYNGPSPLNAKNHGCGYQGGPCNCAQCITFPHLPYKCIPFQQQLYTHRVRTNIHRTPTNYRELIMNTIPLKEPPRTPVVTSSLTAEETGRLLSSHRPAMKQSQGIPDTQSLKAQEWGTESQKAQGRPLTPNATMLLDQDSAPSRTGEINIGTVLNPLDFEYKPPCSRTSKQRLPQPLAAKTETQPRSNTGLCVRQEIEYPAETEAVIRERCTTMFDPYCATHDGRDRSTRKFGPNATILKYPRYPNHPENVFKPGYSEWHHETIQPIKRELFVEPPKQRRCLSEWEKQQRREQEAEEARVMFNNFSSGINSFKASALPMSRCRMDLNDIAGQRASLEYLPTVSTACRFMGCHGPAGCS</sequence>
<reference evidence="2 3" key="2">
    <citation type="journal article" date="2013" name="Genome Biol. Evol.">
        <title>Genome sequencing of Giardia lamblia genotypes A2 and B isolates (DH and GS) and comparative analysis with the genomes of genotypes A1 and E (WB and Pig).</title>
        <authorList>
            <person name="Adam R.D."/>
            <person name="Dahlstrom E.W."/>
            <person name="Martens C.A."/>
            <person name="Bruno D.P."/>
            <person name="Barbian K.D."/>
            <person name="Ricklefs S.M."/>
            <person name="Hernandez M.M."/>
            <person name="Narla N.P."/>
            <person name="Patel R.B."/>
            <person name="Porcella S.F."/>
            <person name="Nash T.E."/>
        </authorList>
    </citation>
    <scope>NUCLEOTIDE SEQUENCE [LARGE SCALE GENOMIC DNA]</scope>
    <source>
        <strain evidence="2 3">DH</strain>
    </source>
</reference>